<evidence type="ECO:0000256" key="4">
    <source>
        <dbReference type="ARBA" id="ARBA00022917"/>
    </source>
</evidence>
<feature type="short sequence motif" description="'HIGH' region" evidence="8">
    <location>
        <begin position="51"/>
        <end position="61"/>
    </location>
</feature>
<keyword evidence="8" id="KW-0963">Cytoplasm</keyword>
<dbReference type="InterPro" id="IPR002301">
    <property type="entry name" value="Ile-tRNA-ligase"/>
</dbReference>
<dbReference type="InterPro" id="IPR023586">
    <property type="entry name" value="Ile-tRNA-ligase_type2"/>
</dbReference>
<dbReference type="NCBIfam" id="TIGR00392">
    <property type="entry name" value="ileS"/>
    <property type="match status" value="1"/>
</dbReference>
<comment type="catalytic activity">
    <reaction evidence="7 8">
        <text>tRNA(Ile) + L-isoleucine + ATP = L-isoleucyl-tRNA(Ile) + AMP + diphosphate</text>
        <dbReference type="Rhea" id="RHEA:11060"/>
        <dbReference type="Rhea" id="RHEA-COMP:9666"/>
        <dbReference type="Rhea" id="RHEA-COMP:9695"/>
        <dbReference type="ChEBI" id="CHEBI:30616"/>
        <dbReference type="ChEBI" id="CHEBI:33019"/>
        <dbReference type="ChEBI" id="CHEBI:58045"/>
        <dbReference type="ChEBI" id="CHEBI:78442"/>
        <dbReference type="ChEBI" id="CHEBI:78528"/>
        <dbReference type="ChEBI" id="CHEBI:456215"/>
        <dbReference type="EC" id="6.1.1.5"/>
    </reaction>
</comment>
<keyword evidence="1 8" id="KW-0436">Ligase</keyword>
<sequence>MERETAPQTENFSFSEAEKKILKFWQEKQIFKKTLEKTKKGKNYIFYDGPPFATGLPHHGHIVASTLKDVVPRYFTMKGFYVDRRFGWDCHGLPIEQEIDKKFNTSASDYVALHGVKKYNDECRGIVDRYVNEWEKTIGRLGRWVDFQNDYKTMDLPFMESVWWVFKEIWDKGLIYQGNKIVPYSPALQTALSNFEAGQNYQDIQDPAVTVLVRSKDDANTYFAIWTTTPWTLPSNLSLAVNPEIEYVKVKDLDKNIFIIMAKARLEAYKKNFKYEEVESYKGSDLKGKKYEPMFPYFANLANDGYFVILADDYVTTTDGTGIVHQAPGFGEDDNRVMKEAGLTEVIVPMNASGQFDSSVKDYAGMYFKDADKEIIKNLKERGQLFHQSTLVHSYPMCYRTDTPLMYRAMPQWYLAVEKIKDKMLKANSEITWVPENIKEGRFGKWLENARDWAISRTRVWGTPLPIWINDKTGNAICMGSIADLKKYTGKDVTDLHREYVDDLDFTVAGEEGTYKRIPEVLDCWFESGSMPYAQLHYPFENKDVFKEGFPAEFIAEGLDQTRGWFYTLTVLSSALFDKPAFKNVIVNGLVLAKDGKKMSKRLRNYTPPDELMETFGADALRLFLINSGLVRAEELRFTDEGVKEMVRRVLLPWFNSFKFFSTYASVDGWKVETAAKASDNILDKWLLSKQQTLVKNVNHEMQNYRLYNVVPELFNFIEDLTNWYIRLNRRRFWDEGMTADKNAAYTTLYTALETVSRLMAPFTPFLADYIYQELKTFGGKTEESVHLLSYPEEQTGLINSTLETAVDRMQQVILLGRQKRVTEGVKVKTPLKTLKVVHQDKSLLDEMSKLEEYIKIELNVKNVEYMTNEADFVVLSAKPNLPVLGKKLGKEMGAFKALIEKLPSADVQKIEAGGKVTLNNVDFDSNEILVFRAAKEGTQAVTNRFITIDLSCALDQDLIDEGLAREMVNRIQKTRKDSNFNVADRIEVTVHCNAELAKVFNKYQNYISSETLMVKGAVSDSKIPGAVVHEIDEETFEVSAKKA</sequence>
<name>A0AAX4HLK8_9BACT</name>
<comment type="similarity">
    <text evidence="8">Belongs to the class-I aminoacyl-tRNA synthetase family. IleS type 2 subfamily.</text>
</comment>
<dbReference type="SUPFAM" id="SSF47323">
    <property type="entry name" value="Anticodon-binding domain of a subclass of class I aminoacyl-tRNA synthetases"/>
    <property type="match status" value="2"/>
</dbReference>
<evidence type="ECO:0000256" key="7">
    <source>
        <dbReference type="ARBA" id="ARBA00048359"/>
    </source>
</evidence>
<dbReference type="FunFam" id="3.40.50.620:FF:000133">
    <property type="entry name" value="Isoleucyl-tRNA synthetase, cytoplasmic"/>
    <property type="match status" value="1"/>
</dbReference>
<evidence type="ECO:0000256" key="6">
    <source>
        <dbReference type="ARBA" id="ARBA00025217"/>
    </source>
</evidence>
<keyword evidence="8" id="KW-0862">Zinc</keyword>
<comment type="cofactor">
    <cofactor evidence="8">
        <name>Zn(2+)</name>
        <dbReference type="ChEBI" id="CHEBI:29105"/>
    </cofactor>
</comment>
<reference evidence="11 12" key="1">
    <citation type="submission" date="2023-11" db="EMBL/GenBank/DDBJ databases">
        <title>Peredibacter starrii A3.12.</title>
        <authorList>
            <person name="Mitchell R.J."/>
        </authorList>
    </citation>
    <scope>NUCLEOTIDE SEQUENCE [LARGE SCALE GENOMIC DNA]</scope>
    <source>
        <strain evidence="11 12">A3.12</strain>
    </source>
</reference>
<evidence type="ECO:0000313" key="12">
    <source>
        <dbReference type="Proteomes" id="UP001324634"/>
    </source>
</evidence>
<evidence type="ECO:0000256" key="3">
    <source>
        <dbReference type="ARBA" id="ARBA00022840"/>
    </source>
</evidence>
<keyword evidence="2 8" id="KW-0547">Nucleotide-binding</keyword>
<dbReference type="PANTHER" id="PTHR42780">
    <property type="entry name" value="SOLEUCYL-TRNA SYNTHETASE"/>
    <property type="match status" value="1"/>
</dbReference>
<evidence type="ECO:0000259" key="9">
    <source>
        <dbReference type="Pfam" id="PF00133"/>
    </source>
</evidence>
<dbReference type="KEGG" id="psti:SOO65_15265"/>
<dbReference type="InterPro" id="IPR002300">
    <property type="entry name" value="aa-tRNA-synth_Ia"/>
</dbReference>
<keyword evidence="5 8" id="KW-0030">Aminoacyl-tRNA synthetase</keyword>
<dbReference type="AlphaFoldDB" id="A0AAX4HLK8"/>
<dbReference type="InterPro" id="IPR014729">
    <property type="entry name" value="Rossmann-like_a/b/a_fold"/>
</dbReference>
<dbReference type="GO" id="GO:0000049">
    <property type="term" value="F:tRNA binding"/>
    <property type="evidence" value="ECO:0007669"/>
    <property type="project" value="InterPro"/>
</dbReference>
<dbReference type="GO" id="GO:0002161">
    <property type="term" value="F:aminoacyl-tRNA deacylase activity"/>
    <property type="evidence" value="ECO:0007669"/>
    <property type="project" value="InterPro"/>
</dbReference>
<evidence type="ECO:0000256" key="8">
    <source>
        <dbReference type="HAMAP-Rule" id="MF_02003"/>
    </source>
</evidence>
<gene>
    <name evidence="8 11" type="primary">ileS</name>
    <name evidence="11" type="ORF">SOO65_15265</name>
</gene>
<dbReference type="GO" id="GO:0008270">
    <property type="term" value="F:zinc ion binding"/>
    <property type="evidence" value="ECO:0007669"/>
    <property type="project" value="UniProtKB-UniRule"/>
</dbReference>
<accession>A0AAX4HLK8</accession>
<dbReference type="Pfam" id="PF19302">
    <property type="entry name" value="DUF5915"/>
    <property type="match status" value="1"/>
</dbReference>
<feature type="binding site" evidence="8">
    <location>
        <position position="601"/>
    </location>
    <ligand>
        <name>ATP</name>
        <dbReference type="ChEBI" id="CHEBI:30616"/>
    </ligand>
</feature>
<dbReference type="SUPFAM" id="SSF50677">
    <property type="entry name" value="ValRS/IleRS/LeuRS editing domain"/>
    <property type="match status" value="1"/>
</dbReference>
<comment type="domain">
    <text evidence="8">IleRS has two distinct active sites: one for aminoacylation and one for editing. The misactivated valine is translocated from the active site to the editing site, which sterically excludes the correctly activated isoleucine. The single editing site contains two valyl binding pockets, one specific for each substrate (Val-AMP or Val-tRNA(Ile)).</text>
</comment>
<evidence type="ECO:0000256" key="1">
    <source>
        <dbReference type="ARBA" id="ARBA00022598"/>
    </source>
</evidence>
<feature type="short sequence motif" description="'KMSKS' region" evidence="8">
    <location>
        <begin position="598"/>
        <end position="602"/>
    </location>
</feature>
<dbReference type="InterPro" id="IPR033709">
    <property type="entry name" value="Anticodon_Ile_ABEc"/>
</dbReference>
<dbReference type="Pfam" id="PF08264">
    <property type="entry name" value="Anticodon_1"/>
    <property type="match status" value="1"/>
</dbReference>
<dbReference type="RefSeq" id="WP_321392050.1">
    <property type="nucleotide sequence ID" value="NZ_CP139487.1"/>
</dbReference>
<proteinExistence type="inferred from homology"/>
<feature type="domain" description="Methionyl/Valyl/Leucyl/Isoleucyl-tRNA synthetase anticodon-binding" evidence="10">
    <location>
        <begin position="684"/>
        <end position="834"/>
    </location>
</feature>
<dbReference type="GO" id="GO:0005737">
    <property type="term" value="C:cytoplasm"/>
    <property type="evidence" value="ECO:0007669"/>
    <property type="project" value="UniProtKB-SubCell"/>
</dbReference>
<dbReference type="CDD" id="cd00818">
    <property type="entry name" value="IleRS_core"/>
    <property type="match status" value="1"/>
</dbReference>
<keyword evidence="3 8" id="KW-0067">ATP-binding</keyword>
<comment type="subunit">
    <text evidence="8">Monomer.</text>
</comment>
<evidence type="ECO:0000259" key="10">
    <source>
        <dbReference type="Pfam" id="PF08264"/>
    </source>
</evidence>
<evidence type="ECO:0000256" key="5">
    <source>
        <dbReference type="ARBA" id="ARBA00023146"/>
    </source>
</evidence>
<evidence type="ECO:0000256" key="2">
    <source>
        <dbReference type="ARBA" id="ARBA00022741"/>
    </source>
</evidence>
<dbReference type="FunFam" id="3.40.50.620:FF:000023">
    <property type="entry name" value="Isoleucyl-tRNA synthetase,cytoplasmic"/>
    <property type="match status" value="1"/>
</dbReference>
<dbReference type="InterPro" id="IPR009080">
    <property type="entry name" value="tRNAsynth_Ia_anticodon-bd"/>
</dbReference>
<feature type="domain" description="Aminoacyl-tRNA synthetase class Ia" evidence="9">
    <location>
        <begin position="20"/>
        <end position="636"/>
    </location>
</feature>
<protein>
    <recommendedName>
        <fullName evidence="8">Isoleucine--tRNA ligase</fullName>
        <ecNumber evidence="8">6.1.1.5</ecNumber>
    </recommendedName>
    <alternativeName>
        <fullName evidence="8">Isoleucyl-tRNA synthetase</fullName>
        <shortName evidence="8">IleRS</shortName>
    </alternativeName>
</protein>
<dbReference type="SUPFAM" id="SSF52374">
    <property type="entry name" value="Nucleotidylyl transferase"/>
    <property type="match status" value="1"/>
</dbReference>
<dbReference type="PRINTS" id="PR00984">
    <property type="entry name" value="TRNASYNTHILE"/>
</dbReference>
<dbReference type="EC" id="6.1.1.5" evidence="8"/>
<dbReference type="PANTHER" id="PTHR42780:SF1">
    <property type="entry name" value="ISOLEUCINE--TRNA LIGASE, CYTOPLASMIC"/>
    <property type="match status" value="1"/>
</dbReference>
<dbReference type="Pfam" id="PF00133">
    <property type="entry name" value="tRNA-synt_1"/>
    <property type="match status" value="1"/>
</dbReference>
<dbReference type="Proteomes" id="UP001324634">
    <property type="component" value="Chromosome"/>
</dbReference>
<dbReference type="HAMAP" id="MF_02003">
    <property type="entry name" value="Ile_tRNA_synth_type2"/>
    <property type="match status" value="1"/>
</dbReference>
<dbReference type="Gene3D" id="3.40.50.620">
    <property type="entry name" value="HUPs"/>
    <property type="match status" value="2"/>
</dbReference>
<keyword evidence="4 8" id="KW-0648">Protein biosynthesis</keyword>
<dbReference type="EMBL" id="CP139487">
    <property type="protein sequence ID" value="WPU64055.1"/>
    <property type="molecule type" value="Genomic_DNA"/>
</dbReference>
<dbReference type="InterPro" id="IPR013155">
    <property type="entry name" value="M/V/L/I-tRNA-synth_anticd-bd"/>
</dbReference>
<dbReference type="Gene3D" id="1.10.730.10">
    <property type="entry name" value="Isoleucyl-tRNA Synthetase, Domain 1"/>
    <property type="match status" value="1"/>
</dbReference>
<dbReference type="GO" id="GO:0004822">
    <property type="term" value="F:isoleucine-tRNA ligase activity"/>
    <property type="evidence" value="ECO:0007669"/>
    <property type="project" value="UniProtKB-UniRule"/>
</dbReference>
<comment type="subcellular location">
    <subcellularLocation>
        <location evidence="8">Cytoplasm</location>
    </subcellularLocation>
</comment>
<dbReference type="InterPro" id="IPR009008">
    <property type="entry name" value="Val/Leu/Ile-tRNA-synth_edit"/>
</dbReference>
<dbReference type="GO" id="GO:0005524">
    <property type="term" value="F:ATP binding"/>
    <property type="evidence" value="ECO:0007669"/>
    <property type="project" value="UniProtKB-UniRule"/>
</dbReference>
<keyword evidence="12" id="KW-1185">Reference proteome</keyword>
<keyword evidence="8" id="KW-0479">Metal-binding</keyword>
<organism evidence="11 12">
    <name type="scientific">Peredibacter starrii</name>
    <dbReference type="NCBI Taxonomy" id="28202"/>
    <lineage>
        <taxon>Bacteria</taxon>
        <taxon>Pseudomonadati</taxon>
        <taxon>Bdellovibrionota</taxon>
        <taxon>Bacteriovoracia</taxon>
        <taxon>Bacteriovoracales</taxon>
        <taxon>Bacteriovoracaceae</taxon>
        <taxon>Peredibacter</taxon>
    </lineage>
</organism>
<dbReference type="GO" id="GO:0006428">
    <property type="term" value="P:isoleucyl-tRNA aminoacylation"/>
    <property type="evidence" value="ECO:0007669"/>
    <property type="project" value="UniProtKB-UniRule"/>
</dbReference>
<evidence type="ECO:0000313" key="11">
    <source>
        <dbReference type="EMBL" id="WPU64055.1"/>
    </source>
</evidence>
<dbReference type="CDD" id="cd07961">
    <property type="entry name" value="Anticodon_Ia_Ile_ABEc"/>
    <property type="match status" value="1"/>
</dbReference>
<comment type="function">
    <text evidence="6 8">Catalyzes the attachment of isoleucine to tRNA(Ile). As IleRS can inadvertently accommodate and process structurally similar amino acids such as valine, to avoid such errors it has two additional distinct tRNA(Ile)-dependent editing activities. One activity is designated as 'pretransfer' editing and involves the hydrolysis of activated Val-AMP. The other activity is designated 'posttransfer' editing and involves deacylation of mischarged Val-tRNA(Ile).</text>
</comment>